<evidence type="ECO:0000313" key="1">
    <source>
        <dbReference type="EMBL" id="CAM9620045.1"/>
    </source>
</evidence>
<proteinExistence type="predicted"/>
<protein>
    <submittedName>
        <fullName evidence="1">Uncharacterized protein</fullName>
    </submittedName>
</protein>
<evidence type="ECO:0000313" key="2">
    <source>
        <dbReference type="Proteomes" id="UP001162501"/>
    </source>
</evidence>
<accession>A0AC59YE12</accession>
<sequence>MWDLPGPGIEPMSNALAGGFFTTEPPGKSWGCLLFALTTACNDLFLCGIICLLSPPPLCRRSHGGKAHAVFTHSVTDQPDLPLSHGLPGSWSASAGIRKILSKLRLWSPHHGRHTGSFQSPFVPDPQERVMLKRTVEASWHKTNSFLKLRFFTLTLSQGTRLPEAGGSRKGRSSNQN</sequence>
<reference evidence="1" key="2">
    <citation type="submission" date="2025-03" db="EMBL/GenBank/DDBJ databases">
        <authorList>
            <consortium name="ELIXIR-Norway"/>
            <consortium name="Elixir Norway"/>
        </authorList>
    </citation>
    <scope>NUCLEOTIDE SEQUENCE</scope>
</reference>
<organism evidence="1 2">
    <name type="scientific">Rangifer tarandus platyrhynchus</name>
    <name type="common">Svalbard reindeer</name>
    <dbReference type="NCBI Taxonomy" id="3082113"/>
    <lineage>
        <taxon>Eukaryota</taxon>
        <taxon>Metazoa</taxon>
        <taxon>Chordata</taxon>
        <taxon>Craniata</taxon>
        <taxon>Vertebrata</taxon>
        <taxon>Euteleostomi</taxon>
        <taxon>Mammalia</taxon>
        <taxon>Eutheria</taxon>
        <taxon>Laurasiatheria</taxon>
        <taxon>Artiodactyla</taxon>
        <taxon>Ruminantia</taxon>
        <taxon>Pecora</taxon>
        <taxon>Cervidae</taxon>
        <taxon>Odocoileinae</taxon>
        <taxon>Rangifer</taxon>
    </lineage>
</organism>
<reference evidence="1" key="1">
    <citation type="submission" date="2023-05" db="EMBL/GenBank/DDBJ databases">
        <authorList>
            <consortium name="ELIXIR-Norway"/>
        </authorList>
    </citation>
    <scope>NUCLEOTIDE SEQUENCE</scope>
</reference>
<dbReference type="Proteomes" id="UP001162501">
    <property type="component" value="Chromosome 14"/>
</dbReference>
<dbReference type="EMBL" id="OX596098">
    <property type="protein sequence ID" value="CAM9620045.1"/>
    <property type="molecule type" value="Genomic_DNA"/>
</dbReference>
<gene>
    <name evidence="1" type="ORF">MRATA1EN22A_LOCUS5073</name>
</gene>
<name>A0AC59YE12_RANTA</name>